<keyword evidence="6 10" id="KW-0472">Membrane</keyword>
<dbReference type="Proteomes" id="UP000182237">
    <property type="component" value="Chromosome I"/>
</dbReference>
<feature type="compositionally biased region" description="Low complexity" evidence="9">
    <location>
        <begin position="477"/>
        <end position="493"/>
    </location>
</feature>
<accession>A0A1H1MK15</accession>
<keyword evidence="3 11" id="KW-0808">Transferase</keyword>
<name>A0A1H1MK15_9CORY</name>
<evidence type="ECO:0000256" key="5">
    <source>
        <dbReference type="ARBA" id="ARBA00022989"/>
    </source>
</evidence>
<feature type="transmembrane region" description="Helical" evidence="10">
    <location>
        <begin position="249"/>
        <end position="271"/>
    </location>
</feature>
<dbReference type="EMBL" id="LT629765">
    <property type="protein sequence ID" value="SDR86997.1"/>
    <property type="molecule type" value="Genomic_DNA"/>
</dbReference>
<evidence type="ECO:0000256" key="4">
    <source>
        <dbReference type="ARBA" id="ARBA00022692"/>
    </source>
</evidence>
<feature type="transmembrane region" description="Helical" evidence="10">
    <location>
        <begin position="291"/>
        <end position="314"/>
    </location>
</feature>
<keyword evidence="12" id="KW-1185">Reference proteome</keyword>
<protein>
    <recommendedName>
        <fullName evidence="8">Alpha-(1-&gt;6)-mannopyranosyltransferase A</fullName>
    </recommendedName>
</protein>
<feature type="region of interest" description="Disordered" evidence="9">
    <location>
        <begin position="477"/>
        <end position="511"/>
    </location>
</feature>
<evidence type="ECO:0000256" key="10">
    <source>
        <dbReference type="SAM" id="Phobius"/>
    </source>
</evidence>
<dbReference type="Pfam" id="PF26314">
    <property type="entry name" value="MptA_B_family"/>
    <property type="match status" value="1"/>
</dbReference>
<keyword evidence="2 11" id="KW-0328">Glycosyltransferase</keyword>
<feature type="transmembrane region" description="Helical" evidence="10">
    <location>
        <begin position="391"/>
        <end position="413"/>
    </location>
</feature>
<dbReference type="InterPro" id="IPR049829">
    <property type="entry name" value="MptA/B-like"/>
</dbReference>
<feature type="transmembrane region" description="Helical" evidence="10">
    <location>
        <begin position="47"/>
        <end position="68"/>
    </location>
</feature>
<dbReference type="InterPro" id="IPR017822">
    <property type="entry name" value="MptA-like"/>
</dbReference>
<sequence>MRRTLLLGTAAAALIALGSYGAGATRNHGGVMRELGLGHLTFGHGRALFDIALTGGIILLIAAWVVLGRELTHGRAHMGVVRRAVLAWSAPLVFCAPILSRDVYSYLMQGAMLRDGFDPYTEGAAVNPGPLLLEVSHDWRNTTTPYGPLHLGIGTLITTVVGDNVSAGLVAYKLVSVAGFALIAYSVPRIASRIGGNPALAVWLGVANPLMLLHMLGGMHNEAVMVGLVCLGLSLCLGARYFTPGIALIALAVSLKATAAIALPFVVWMMYHRYRKPDHGSWAKMGIFVAVGAWSVVLSGFVVNLVTVLTGASWGWLAEISGNSKVVNPLAGPTLVADLVTPFLRLFDDNIAYNTVLAHTRSVATVLMLIGLVATWVVFRPRGAGTNRRAIMGTTAAYAVAFVTNSVTLPWYYASVLATAGTCHPPVVVKKVLVAGSVFVGLAFTGDGNHRLYEAWFLLLAAVASWLAAEWIYPARRGGVRRPSPGPGESPRGPRARGERQSGGPEVTRPR</sequence>
<evidence type="ECO:0000256" key="1">
    <source>
        <dbReference type="ARBA" id="ARBA00004141"/>
    </source>
</evidence>
<feature type="transmembrane region" description="Helical" evidence="10">
    <location>
        <begin position="169"/>
        <end position="187"/>
    </location>
</feature>
<dbReference type="OrthoDB" id="5242303at2"/>
<dbReference type="NCBIfam" id="TIGR03459">
    <property type="entry name" value="crt_membr"/>
    <property type="match status" value="1"/>
</dbReference>
<comment type="similarity">
    <text evidence="7">Belongs to the MptA/B family.</text>
</comment>
<comment type="subcellular location">
    <subcellularLocation>
        <location evidence="1">Membrane</location>
        <topology evidence="1">Multi-pass membrane protein</topology>
    </subcellularLocation>
</comment>
<evidence type="ECO:0000256" key="3">
    <source>
        <dbReference type="ARBA" id="ARBA00022679"/>
    </source>
</evidence>
<dbReference type="AlphaFoldDB" id="A0A1H1MK15"/>
<feature type="transmembrane region" description="Helical" evidence="10">
    <location>
        <begin position="455"/>
        <end position="473"/>
    </location>
</feature>
<reference evidence="11 12" key="1">
    <citation type="submission" date="2016-10" db="EMBL/GenBank/DDBJ databases">
        <authorList>
            <person name="de Groot N.N."/>
        </authorList>
    </citation>
    <scope>NUCLEOTIDE SEQUENCE [LARGE SCALE GENOMIC DNA]</scope>
    <source>
        <strain evidence="11 12">DSM 45434</strain>
    </source>
</reference>
<evidence type="ECO:0000256" key="9">
    <source>
        <dbReference type="SAM" id="MobiDB-lite"/>
    </source>
</evidence>
<keyword evidence="5 10" id="KW-1133">Transmembrane helix</keyword>
<evidence type="ECO:0000313" key="12">
    <source>
        <dbReference type="Proteomes" id="UP000182237"/>
    </source>
</evidence>
<evidence type="ECO:0000256" key="2">
    <source>
        <dbReference type="ARBA" id="ARBA00022676"/>
    </source>
</evidence>
<evidence type="ECO:0000313" key="11">
    <source>
        <dbReference type="EMBL" id="SDR86997.1"/>
    </source>
</evidence>
<evidence type="ECO:0000256" key="8">
    <source>
        <dbReference type="NCBIfam" id="TIGR03459"/>
    </source>
</evidence>
<dbReference type="eggNOG" id="ENOG502Z9GU">
    <property type="taxonomic scope" value="Bacteria"/>
</dbReference>
<dbReference type="GO" id="GO:0016020">
    <property type="term" value="C:membrane"/>
    <property type="evidence" value="ECO:0007669"/>
    <property type="project" value="UniProtKB-SubCell"/>
</dbReference>
<evidence type="ECO:0000256" key="6">
    <source>
        <dbReference type="ARBA" id="ARBA00023136"/>
    </source>
</evidence>
<organism evidence="11 12">
    <name type="scientific">Corynebacterium timonense</name>
    <dbReference type="NCBI Taxonomy" id="441500"/>
    <lineage>
        <taxon>Bacteria</taxon>
        <taxon>Bacillati</taxon>
        <taxon>Actinomycetota</taxon>
        <taxon>Actinomycetes</taxon>
        <taxon>Mycobacteriales</taxon>
        <taxon>Corynebacteriaceae</taxon>
        <taxon>Corynebacterium</taxon>
    </lineage>
</organism>
<feature type="transmembrane region" description="Helical" evidence="10">
    <location>
        <begin position="80"/>
        <end position="99"/>
    </location>
</feature>
<dbReference type="RefSeq" id="WP_019193103.1">
    <property type="nucleotide sequence ID" value="NZ_LT629765.1"/>
</dbReference>
<feature type="transmembrane region" description="Helical" evidence="10">
    <location>
        <begin position="359"/>
        <end position="379"/>
    </location>
</feature>
<dbReference type="NCBIfam" id="NF038066">
    <property type="entry name" value="MptB"/>
    <property type="match status" value="1"/>
</dbReference>
<evidence type="ECO:0000256" key="7">
    <source>
        <dbReference type="ARBA" id="ARBA00043987"/>
    </source>
</evidence>
<gene>
    <name evidence="11" type="ORF">SAMN04488539_0543</name>
</gene>
<dbReference type="GO" id="GO:0016757">
    <property type="term" value="F:glycosyltransferase activity"/>
    <property type="evidence" value="ECO:0007669"/>
    <property type="project" value="UniProtKB-KW"/>
</dbReference>
<proteinExistence type="inferred from homology"/>
<keyword evidence="4 10" id="KW-0812">Transmembrane</keyword>
<dbReference type="STRING" id="1203190.GCA_000312345_00233"/>
<feature type="transmembrane region" description="Helical" evidence="10">
    <location>
        <begin position="199"/>
        <end position="217"/>
    </location>
</feature>